<gene>
    <name evidence="1" type="ORF">C2G38_2049295</name>
</gene>
<dbReference type="EMBL" id="QKWP01002417">
    <property type="protein sequence ID" value="RIB03406.1"/>
    <property type="molecule type" value="Genomic_DNA"/>
</dbReference>
<evidence type="ECO:0000313" key="2">
    <source>
        <dbReference type="Proteomes" id="UP000266673"/>
    </source>
</evidence>
<dbReference type="Proteomes" id="UP000266673">
    <property type="component" value="Unassembled WGS sequence"/>
</dbReference>
<reference evidence="1 2" key="1">
    <citation type="submission" date="2018-06" db="EMBL/GenBank/DDBJ databases">
        <title>Comparative genomics reveals the genomic features of Rhizophagus irregularis, R. cerebriforme, R. diaphanum and Gigaspora rosea, and their symbiotic lifestyle signature.</title>
        <authorList>
            <person name="Morin E."/>
            <person name="San Clemente H."/>
            <person name="Chen E.C.H."/>
            <person name="De La Providencia I."/>
            <person name="Hainaut M."/>
            <person name="Kuo A."/>
            <person name="Kohler A."/>
            <person name="Murat C."/>
            <person name="Tang N."/>
            <person name="Roy S."/>
            <person name="Loubradou J."/>
            <person name="Henrissat B."/>
            <person name="Grigoriev I.V."/>
            <person name="Corradi N."/>
            <person name="Roux C."/>
            <person name="Martin F.M."/>
        </authorList>
    </citation>
    <scope>NUCLEOTIDE SEQUENCE [LARGE SCALE GENOMIC DNA]</scope>
    <source>
        <strain evidence="1 2">DAOM 194757</strain>
    </source>
</reference>
<evidence type="ECO:0000313" key="1">
    <source>
        <dbReference type="EMBL" id="RIB03406.1"/>
    </source>
</evidence>
<name>A0A397U8F7_9GLOM</name>
<dbReference type="AlphaFoldDB" id="A0A397U8F7"/>
<protein>
    <submittedName>
        <fullName evidence="1">Uncharacterized protein</fullName>
    </submittedName>
</protein>
<comment type="caution">
    <text evidence="1">The sequence shown here is derived from an EMBL/GenBank/DDBJ whole genome shotgun (WGS) entry which is preliminary data.</text>
</comment>
<accession>A0A397U8F7</accession>
<proteinExistence type="predicted"/>
<keyword evidence="2" id="KW-1185">Reference proteome</keyword>
<sequence>MQTNQIKKKLEKIHSYFSNTDVNIWCRDGFVANGGTVKQWFPSLKKIDKGEFPQKIHEKAQSLLKGKDLDINSSNSVPVVISPPPVKVSVTNIWNRLYKKYKDNPKYKSIRDHILDLDQMKHDKLISGEELKYLQESFPIISLTFDEEISSCMDNVFSIFRESESFNAAELYKETEEKRKTMNLGISTLKERQITYIIDTLQKFLKKFRHGDFFSKQMSELKYIGEIFEQCLEILTEIDGSYTSWDSASEASKFRKNQNNNASSGGNRPDFTVQNYSKYEIFALEVAGSPNHNDKTKLNNDSFKLQRQMQNSMSYIYSKELKMGRPLPKNLQIFGAYTKNFEIIFKKMIRVDDCVLMKTMFIGEVPTTIEEHAKLKDLVRKIIIICVVIAIFNRFKLYS</sequence>
<organism evidence="1 2">
    <name type="scientific">Gigaspora rosea</name>
    <dbReference type="NCBI Taxonomy" id="44941"/>
    <lineage>
        <taxon>Eukaryota</taxon>
        <taxon>Fungi</taxon>
        <taxon>Fungi incertae sedis</taxon>
        <taxon>Mucoromycota</taxon>
        <taxon>Glomeromycotina</taxon>
        <taxon>Glomeromycetes</taxon>
        <taxon>Diversisporales</taxon>
        <taxon>Gigasporaceae</taxon>
        <taxon>Gigaspora</taxon>
    </lineage>
</organism>
<dbReference type="OrthoDB" id="2478186at2759"/>